<dbReference type="EMBL" id="JAWRVI010000019">
    <property type="protein sequence ID" value="KAK4089445.1"/>
    <property type="molecule type" value="Genomic_DNA"/>
</dbReference>
<proteinExistence type="predicted"/>
<feature type="compositionally biased region" description="Low complexity" evidence="1">
    <location>
        <begin position="163"/>
        <end position="176"/>
    </location>
</feature>
<evidence type="ECO:0000313" key="3">
    <source>
        <dbReference type="Proteomes" id="UP001287286"/>
    </source>
</evidence>
<sequence>MDPSHDDRLRPDRQSNRMRPNSGLRSYVLVRAGMYPVRRRESGGRKEYYVQAQQAPCLAAPASASLEQVCDAGRRIIKLSETRVVAWPQTLAAHHPWTAEPTALASPACDAGEPTEKNSSTLGQPGMPVAGQKDGTPRLGGGGGGGGGGGDDDDDDEWRDGWADGWMAGGDKNSVR</sequence>
<evidence type="ECO:0000256" key="1">
    <source>
        <dbReference type="SAM" id="MobiDB-lite"/>
    </source>
</evidence>
<organism evidence="2 3">
    <name type="scientific">Purpureocillium lilacinum</name>
    <name type="common">Paecilomyces lilacinus</name>
    <dbReference type="NCBI Taxonomy" id="33203"/>
    <lineage>
        <taxon>Eukaryota</taxon>
        <taxon>Fungi</taxon>
        <taxon>Dikarya</taxon>
        <taxon>Ascomycota</taxon>
        <taxon>Pezizomycotina</taxon>
        <taxon>Sordariomycetes</taxon>
        <taxon>Hypocreomycetidae</taxon>
        <taxon>Hypocreales</taxon>
        <taxon>Ophiocordycipitaceae</taxon>
        <taxon>Purpureocillium</taxon>
    </lineage>
</organism>
<feature type="region of interest" description="Disordered" evidence="1">
    <location>
        <begin position="104"/>
        <end position="176"/>
    </location>
</feature>
<feature type="compositionally biased region" description="Gly residues" evidence="1">
    <location>
        <begin position="138"/>
        <end position="149"/>
    </location>
</feature>
<keyword evidence="3" id="KW-1185">Reference proteome</keyword>
<comment type="caution">
    <text evidence="2">The sequence shown here is derived from an EMBL/GenBank/DDBJ whole genome shotgun (WGS) entry which is preliminary data.</text>
</comment>
<accession>A0ABR0BZQ1</accession>
<feature type="region of interest" description="Disordered" evidence="1">
    <location>
        <begin position="1"/>
        <end position="23"/>
    </location>
</feature>
<name>A0ABR0BZQ1_PURLI</name>
<gene>
    <name evidence="2" type="ORF">Purlil1_6014</name>
</gene>
<protein>
    <submittedName>
        <fullName evidence="2">Uncharacterized protein</fullName>
    </submittedName>
</protein>
<feature type="compositionally biased region" description="Basic and acidic residues" evidence="1">
    <location>
        <begin position="1"/>
        <end position="15"/>
    </location>
</feature>
<reference evidence="2 3" key="1">
    <citation type="journal article" date="2024" name="Microbiol. Resour. Announc.">
        <title>Genome annotations for the ascomycete fungi Trichoderma harzianum, Trichoderma aggressivum, and Purpureocillium lilacinum.</title>
        <authorList>
            <person name="Beijen E.P.W."/>
            <person name="Ohm R.A."/>
        </authorList>
    </citation>
    <scope>NUCLEOTIDE SEQUENCE [LARGE SCALE GENOMIC DNA]</scope>
    <source>
        <strain evidence="2 3">CBS 150709</strain>
    </source>
</reference>
<dbReference type="Proteomes" id="UP001287286">
    <property type="component" value="Unassembled WGS sequence"/>
</dbReference>
<evidence type="ECO:0000313" key="2">
    <source>
        <dbReference type="EMBL" id="KAK4089445.1"/>
    </source>
</evidence>